<evidence type="ECO:0000256" key="4">
    <source>
        <dbReference type="ARBA" id="ARBA00023088"/>
    </source>
</evidence>
<keyword evidence="5" id="KW-0472">Membrane</keyword>
<dbReference type="EMBL" id="JARPXM010000005">
    <property type="protein sequence ID" value="MDT2537880.1"/>
    <property type="molecule type" value="Genomic_DNA"/>
</dbReference>
<evidence type="ECO:0000259" key="6">
    <source>
        <dbReference type="Pfam" id="PF00746"/>
    </source>
</evidence>
<dbReference type="RefSeq" id="WP_010745556.1">
    <property type="nucleotide sequence ID" value="NZ_BAAAXM010000052.1"/>
</dbReference>
<dbReference type="NCBIfam" id="TIGR01167">
    <property type="entry name" value="LPXTG_anchor"/>
    <property type="match status" value="1"/>
</dbReference>
<evidence type="ECO:0000256" key="5">
    <source>
        <dbReference type="SAM" id="Phobius"/>
    </source>
</evidence>
<accession>A0AAW8SYZ9</accession>
<dbReference type="AlphaFoldDB" id="A0AAW8SYZ9"/>
<keyword evidence="1" id="KW-0134">Cell wall</keyword>
<protein>
    <submittedName>
        <fullName evidence="7">LPXTG cell wall anchor domain-containing protein</fullName>
    </submittedName>
</protein>
<keyword evidence="5" id="KW-0812">Transmembrane</keyword>
<keyword evidence="3" id="KW-0732">Signal</keyword>
<dbReference type="GeneID" id="67040861"/>
<keyword evidence="4" id="KW-0572">Peptidoglycan-anchor</keyword>
<keyword evidence="2" id="KW-0964">Secreted</keyword>
<dbReference type="Proteomes" id="UP001249240">
    <property type="component" value="Unassembled WGS sequence"/>
</dbReference>
<sequence>MKSTIYIEGILGSQDSSTEQVIPVTEPQKNITKQITNVQVTTSYPKTGELQSKYLLFSGVCLLLLLLLVKKRKTTD</sequence>
<name>A0AAW8SYZ9_9ENTE</name>
<dbReference type="InterPro" id="IPR019931">
    <property type="entry name" value="LPXTG_anchor"/>
</dbReference>
<dbReference type="Pfam" id="PF00746">
    <property type="entry name" value="Gram_pos_anchor"/>
    <property type="match status" value="1"/>
</dbReference>
<evidence type="ECO:0000256" key="3">
    <source>
        <dbReference type="ARBA" id="ARBA00022729"/>
    </source>
</evidence>
<keyword evidence="5" id="KW-1133">Transmembrane helix</keyword>
<organism evidence="7 8">
    <name type="scientific">Enterococcus raffinosus</name>
    <dbReference type="NCBI Taxonomy" id="71452"/>
    <lineage>
        <taxon>Bacteria</taxon>
        <taxon>Bacillati</taxon>
        <taxon>Bacillota</taxon>
        <taxon>Bacilli</taxon>
        <taxon>Lactobacillales</taxon>
        <taxon>Enterococcaceae</taxon>
        <taxon>Enterococcus</taxon>
    </lineage>
</organism>
<feature type="domain" description="Gram-positive cocci surface proteins LPxTG" evidence="6">
    <location>
        <begin position="42"/>
        <end position="74"/>
    </location>
</feature>
<feature type="transmembrane region" description="Helical" evidence="5">
    <location>
        <begin position="52"/>
        <end position="69"/>
    </location>
</feature>
<evidence type="ECO:0000313" key="8">
    <source>
        <dbReference type="Proteomes" id="UP001249240"/>
    </source>
</evidence>
<evidence type="ECO:0000313" key="7">
    <source>
        <dbReference type="EMBL" id="MDT2537880.1"/>
    </source>
</evidence>
<reference evidence="7" key="1">
    <citation type="submission" date="2023-03" db="EMBL/GenBank/DDBJ databases">
        <authorList>
            <person name="Shen W."/>
            <person name="Cai J."/>
        </authorList>
    </citation>
    <scope>NUCLEOTIDE SEQUENCE</scope>
    <source>
        <strain evidence="7">B646-2</strain>
    </source>
</reference>
<evidence type="ECO:0000256" key="1">
    <source>
        <dbReference type="ARBA" id="ARBA00022512"/>
    </source>
</evidence>
<proteinExistence type="predicted"/>
<comment type="caution">
    <text evidence="7">The sequence shown here is derived from an EMBL/GenBank/DDBJ whole genome shotgun (WGS) entry which is preliminary data.</text>
</comment>
<evidence type="ECO:0000256" key="2">
    <source>
        <dbReference type="ARBA" id="ARBA00022525"/>
    </source>
</evidence>
<gene>
    <name evidence="7" type="ORF">P7D78_07070</name>
</gene>